<reference evidence="1 2" key="1">
    <citation type="submission" date="2019-09" db="EMBL/GenBank/DDBJ databases">
        <authorList>
            <person name="Depoorter E."/>
        </authorList>
    </citation>
    <scope>NUCLEOTIDE SEQUENCE [LARGE SCALE GENOMIC DNA]</scope>
    <source>
        <strain evidence="1 2">R-17378</strain>
    </source>
</reference>
<organism evidence="1 2">
    <name type="scientific">Burkholderia aenigmatica</name>
    <dbReference type="NCBI Taxonomy" id="2015348"/>
    <lineage>
        <taxon>Bacteria</taxon>
        <taxon>Pseudomonadati</taxon>
        <taxon>Pseudomonadota</taxon>
        <taxon>Betaproteobacteria</taxon>
        <taxon>Burkholderiales</taxon>
        <taxon>Burkholderiaceae</taxon>
        <taxon>Burkholderia</taxon>
        <taxon>Burkholderia cepacia complex</taxon>
    </lineage>
</organism>
<dbReference type="EMBL" id="CABVQG010000035">
    <property type="protein sequence ID" value="VWD24421.1"/>
    <property type="molecule type" value="Genomic_DNA"/>
</dbReference>
<name>A0ABY6Y2B4_9BURK</name>
<dbReference type="RefSeq" id="WP_174961595.1">
    <property type="nucleotide sequence ID" value="NZ_CABVQG010000035.1"/>
</dbReference>
<proteinExistence type="predicted"/>
<comment type="caution">
    <text evidence="1">The sequence shown here is derived from an EMBL/GenBank/DDBJ whole genome shotgun (WGS) entry which is preliminary data.</text>
</comment>
<evidence type="ECO:0000313" key="2">
    <source>
        <dbReference type="Proteomes" id="UP000494120"/>
    </source>
</evidence>
<protein>
    <recommendedName>
        <fullName evidence="3">YubB ferredoxin-like domain-containing protein</fullName>
    </recommendedName>
</protein>
<sequence>MWPFKKRVTVSAAHPASSSDKVIEAAAAPGDPVYCYVEFESNGEKALQRLTEFFDLVKAAKDSDEPAEESQLSAYLTEAERAYFPSLTAEEMAEWNEYWFSTPLPKRHSPEMPTPGWDFASMLDAVWNGDYDLIAIRLRATRHVLEFNPHGYPYGGTGSLVAMVECFGHQVVGVDDGTGYEKYVPCTNIWKPRARRVV</sequence>
<keyword evidence="2" id="KW-1185">Reference proteome</keyword>
<accession>A0ABY6Y2B4</accession>
<evidence type="ECO:0000313" key="1">
    <source>
        <dbReference type="EMBL" id="VWD24421.1"/>
    </source>
</evidence>
<dbReference type="Proteomes" id="UP000494120">
    <property type="component" value="Unassembled WGS sequence"/>
</dbReference>
<evidence type="ECO:0008006" key="3">
    <source>
        <dbReference type="Google" id="ProtNLM"/>
    </source>
</evidence>
<gene>
    <name evidence="1" type="ORF">BLA17378_06850</name>
</gene>